<feature type="transmembrane region" description="Helical" evidence="2">
    <location>
        <begin position="20"/>
        <end position="43"/>
    </location>
</feature>
<proteinExistence type="predicted"/>
<evidence type="ECO:0000256" key="1">
    <source>
        <dbReference type="SAM" id="MobiDB-lite"/>
    </source>
</evidence>
<dbReference type="EMBL" id="VSRR010000236">
    <property type="protein sequence ID" value="MPC12772.1"/>
    <property type="molecule type" value="Genomic_DNA"/>
</dbReference>
<accession>A0A5B7CSV5</accession>
<sequence>MEYETSLPGLRHENGVNTRFVLNGFMFGIKLAVFVCAAGSTAVPEGGWRGRAGAPRDAERGPASRLAADGQVTYTPYVNWCCSGRSSSHGIAQAAASLHHDLSLPSPVSLPFHPPPTSTTHHLSPPPVTLHKTTLPITSISFTNTRHRLGSHVTESEGRGSGDNASKTKTRGGGGAKQRGLGRDFLSMEA</sequence>
<dbReference type="AlphaFoldDB" id="A0A5B7CSV5"/>
<keyword evidence="2" id="KW-1133">Transmembrane helix</keyword>
<name>A0A5B7CSV5_PORTR</name>
<feature type="region of interest" description="Disordered" evidence="1">
    <location>
        <begin position="149"/>
        <end position="190"/>
    </location>
</feature>
<evidence type="ECO:0000256" key="2">
    <source>
        <dbReference type="SAM" id="Phobius"/>
    </source>
</evidence>
<dbReference type="Proteomes" id="UP000324222">
    <property type="component" value="Unassembled WGS sequence"/>
</dbReference>
<keyword evidence="2" id="KW-0472">Membrane</keyword>
<keyword evidence="2" id="KW-0812">Transmembrane</keyword>
<keyword evidence="4" id="KW-1185">Reference proteome</keyword>
<evidence type="ECO:0000313" key="3">
    <source>
        <dbReference type="EMBL" id="MPC12772.1"/>
    </source>
</evidence>
<reference evidence="3 4" key="1">
    <citation type="submission" date="2019-05" db="EMBL/GenBank/DDBJ databases">
        <title>Another draft genome of Portunus trituberculatus and its Hox gene families provides insights of decapod evolution.</title>
        <authorList>
            <person name="Jeong J.-H."/>
            <person name="Song I."/>
            <person name="Kim S."/>
            <person name="Choi T."/>
            <person name="Kim D."/>
            <person name="Ryu S."/>
            <person name="Kim W."/>
        </authorList>
    </citation>
    <scope>NUCLEOTIDE SEQUENCE [LARGE SCALE GENOMIC DNA]</scope>
    <source>
        <tissue evidence="3">Muscle</tissue>
    </source>
</reference>
<gene>
    <name evidence="3" type="ORF">E2C01_005480</name>
</gene>
<organism evidence="3 4">
    <name type="scientific">Portunus trituberculatus</name>
    <name type="common">Swimming crab</name>
    <name type="synonym">Neptunus trituberculatus</name>
    <dbReference type="NCBI Taxonomy" id="210409"/>
    <lineage>
        <taxon>Eukaryota</taxon>
        <taxon>Metazoa</taxon>
        <taxon>Ecdysozoa</taxon>
        <taxon>Arthropoda</taxon>
        <taxon>Crustacea</taxon>
        <taxon>Multicrustacea</taxon>
        <taxon>Malacostraca</taxon>
        <taxon>Eumalacostraca</taxon>
        <taxon>Eucarida</taxon>
        <taxon>Decapoda</taxon>
        <taxon>Pleocyemata</taxon>
        <taxon>Brachyura</taxon>
        <taxon>Eubrachyura</taxon>
        <taxon>Portunoidea</taxon>
        <taxon>Portunidae</taxon>
        <taxon>Portuninae</taxon>
        <taxon>Portunus</taxon>
    </lineage>
</organism>
<comment type="caution">
    <text evidence="3">The sequence shown here is derived from an EMBL/GenBank/DDBJ whole genome shotgun (WGS) entry which is preliminary data.</text>
</comment>
<evidence type="ECO:0000313" key="4">
    <source>
        <dbReference type="Proteomes" id="UP000324222"/>
    </source>
</evidence>
<protein>
    <submittedName>
        <fullName evidence="3">Uncharacterized protein</fullName>
    </submittedName>
</protein>